<keyword evidence="3" id="KW-1185">Reference proteome</keyword>
<protein>
    <submittedName>
        <fullName evidence="2">Alpha/beta hydrolase</fullName>
    </submittedName>
</protein>
<evidence type="ECO:0000313" key="2">
    <source>
        <dbReference type="EMBL" id="MEK8046979.1"/>
    </source>
</evidence>
<dbReference type="Gene3D" id="3.40.50.1820">
    <property type="entry name" value="alpha/beta hydrolase"/>
    <property type="match status" value="1"/>
</dbReference>
<evidence type="ECO:0000259" key="1">
    <source>
        <dbReference type="Pfam" id="PF12697"/>
    </source>
</evidence>
<dbReference type="InterPro" id="IPR000073">
    <property type="entry name" value="AB_hydrolase_1"/>
</dbReference>
<dbReference type="SUPFAM" id="SSF53474">
    <property type="entry name" value="alpha/beta-Hydrolases"/>
    <property type="match status" value="1"/>
</dbReference>
<dbReference type="GO" id="GO:0016787">
    <property type="term" value="F:hydrolase activity"/>
    <property type="evidence" value="ECO:0007669"/>
    <property type="project" value="UniProtKB-KW"/>
</dbReference>
<evidence type="ECO:0000313" key="3">
    <source>
        <dbReference type="Proteomes" id="UP001379945"/>
    </source>
</evidence>
<gene>
    <name evidence="2" type="ORF">AACH00_11505</name>
</gene>
<organism evidence="2 3">
    <name type="scientific">Ideonella margarita</name>
    <dbReference type="NCBI Taxonomy" id="2984191"/>
    <lineage>
        <taxon>Bacteria</taxon>
        <taxon>Pseudomonadati</taxon>
        <taxon>Pseudomonadota</taxon>
        <taxon>Betaproteobacteria</taxon>
        <taxon>Burkholderiales</taxon>
        <taxon>Sphaerotilaceae</taxon>
        <taxon>Ideonella</taxon>
    </lineage>
</organism>
<dbReference type="EMBL" id="JBBUTI010000007">
    <property type="protein sequence ID" value="MEK8046979.1"/>
    <property type="molecule type" value="Genomic_DNA"/>
</dbReference>
<dbReference type="InterPro" id="IPR050266">
    <property type="entry name" value="AB_hydrolase_sf"/>
</dbReference>
<proteinExistence type="predicted"/>
<dbReference type="PANTHER" id="PTHR43798:SF33">
    <property type="entry name" value="HYDROLASE, PUTATIVE (AFU_ORTHOLOGUE AFUA_2G14860)-RELATED"/>
    <property type="match status" value="1"/>
</dbReference>
<feature type="domain" description="AB hydrolase-1" evidence="1">
    <location>
        <begin position="43"/>
        <end position="305"/>
    </location>
</feature>
<dbReference type="RefSeq" id="WP_341399280.1">
    <property type="nucleotide sequence ID" value="NZ_JBBUTI010000007.1"/>
</dbReference>
<dbReference type="InterPro" id="IPR029058">
    <property type="entry name" value="AB_hydrolase_fold"/>
</dbReference>
<sequence length="312" mass="35176">MSDTSVYQPLRAGRSLFVPVRGLRYHVTMWGDTSLITPERPALVMGHGYMDVGASFQFLVDALARLEGEVRCVIAPDWRGYGLTRPDGADSYWFADYLGDLDGLLASPELGLQANQPIDLLGHSMGGNIVMSYAGVRDQRIRRLINLEGFGLPATKPSQGPGRLAQWLNELQTPQVLRDYASLDEVAQRLRKTNPRLPADRAAWLARHWSEQGADGRWQILGDPAHKRPSALLYQVEEVLETWRRISAPVLWVDGDETNLVQWWGDRYPRSEFDARLSVVRQVERHTLSPCGHMLHHDQPDALAALLHRFLA</sequence>
<dbReference type="Proteomes" id="UP001379945">
    <property type="component" value="Unassembled WGS sequence"/>
</dbReference>
<name>A0ABU9C519_9BURK</name>
<accession>A0ABU9C519</accession>
<dbReference type="PANTHER" id="PTHR43798">
    <property type="entry name" value="MONOACYLGLYCEROL LIPASE"/>
    <property type="match status" value="1"/>
</dbReference>
<dbReference type="Pfam" id="PF12697">
    <property type="entry name" value="Abhydrolase_6"/>
    <property type="match status" value="1"/>
</dbReference>
<keyword evidence="2" id="KW-0378">Hydrolase</keyword>
<reference evidence="2 3" key="1">
    <citation type="submission" date="2024-04" db="EMBL/GenBank/DDBJ databases">
        <title>Novel species of the genus Ideonella isolated from streams.</title>
        <authorList>
            <person name="Lu H."/>
        </authorList>
    </citation>
    <scope>NUCLEOTIDE SEQUENCE [LARGE SCALE GENOMIC DNA]</scope>
    <source>
        <strain evidence="2 3">LYT19W</strain>
    </source>
</reference>
<comment type="caution">
    <text evidence="2">The sequence shown here is derived from an EMBL/GenBank/DDBJ whole genome shotgun (WGS) entry which is preliminary data.</text>
</comment>